<dbReference type="Proteomes" id="UP000199337">
    <property type="component" value="Unassembled WGS sequence"/>
</dbReference>
<dbReference type="STRING" id="341036.SAMN05660649_01650"/>
<protein>
    <submittedName>
        <fullName evidence="5">Regulatory protein, luxR family</fullName>
    </submittedName>
</protein>
<dbReference type="PANTHER" id="PTHR44688:SF16">
    <property type="entry name" value="DNA-BINDING TRANSCRIPTIONAL ACTIVATOR DEVR_DOSR"/>
    <property type="match status" value="1"/>
</dbReference>
<dbReference type="GO" id="GO:0003677">
    <property type="term" value="F:DNA binding"/>
    <property type="evidence" value="ECO:0007669"/>
    <property type="project" value="UniProtKB-KW"/>
</dbReference>
<evidence type="ECO:0000313" key="5">
    <source>
        <dbReference type="EMBL" id="SFG44792.1"/>
    </source>
</evidence>
<dbReference type="SMART" id="SM00421">
    <property type="entry name" value="HTH_LUXR"/>
    <property type="match status" value="1"/>
</dbReference>
<dbReference type="PROSITE" id="PS00622">
    <property type="entry name" value="HTH_LUXR_1"/>
    <property type="match status" value="1"/>
</dbReference>
<sequence>MDLNDNYKLLMPSTFQTINEMIAELYDDTKTIADRMQKFAKSLYNIIYFEKANVLFYERLNETYKTHSSFVVNWDKQSWQSYNEWYCHFDDVLPILDSNNYVLFRTSDMFNDQMRQKTDYYREFLDPENLHDSIEANFKIQSKSALRGIFSIHRPRDKRAFSTSELEIVKMFQPHFTNVLRNYGSEASLFSFLHLIEKQNCVGICLFDKELKLVGYNATFETFLNEHDESDYLNNIFITTARAVCKQLDEEHLRNGMRPNPVEYKFKDRPVFMEVNKAYLDPAKTKEYYCCMLYDLSRILGKTLEQIKHQYDLTPREFEIVNRLLRGYSNDMIAKELFISIPTVKKHLASLYCKMDINGQKQIMEKIKFL</sequence>
<dbReference type="Gene3D" id="1.10.10.10">
    <property type="entry name" value="Winged helix-like DNA-binding domain superfamily/Winged helix DNA-binding domain"/>
    <property type="match status" value="1"/>
</dbReference>
<name>A0A1I2RW68_9FIRM</name>
<dbReference type="GO" id="GO:0006355">
    <property type="term" value="P:regulation of DNA-templated transcription"/>
    <property type="evidence" value="ECO:0007669"/>
    <property type="project" value="InterPro"/>
</dbReference>
<keyword evidence="1" id="KW-0805">Transcription regulation</keyword>
<evidence type="ECO:0000256" key="2">
    <source>
        <dbReference type="ARBA" id="ARBA00023125"/>
    </source>
</evidence>
<evidence type="ECO:0000259" key="4">
    <source>
        <dbReference type="PROSITE" id="PS50043"/>
    </source>
</evidence>
<gene>
    <name evidence="5" type="ORF">SAMN05660649_01650</name>
</gene>
<reference evidence="6" key="1">
    <citation type="submission" date="2016-10" db="EMBL/GenBank/DDBJ databases">
        <authorList>
            <person name="Varghese N."/>
            <person name="Submissions S."/>
        </authorList>
    </citation>
    <scope>NUCLEOTIDE SEQUENCE [LARGE SCALE GENOMIC DNA]</scope>
    <source>
        <strain evidence="6">DSM 17038</strain>
    </source>
</reference>
<accession>A0A1I2RW68</accession>
<dbReference type="PANTHER" id="PTHR44688">
    <property type="entry name" value="DNA-BINDING TRANSCRIPTIONAL ACTIVATOR DEVR_DOSR"/>
    <property type="match status" value="1"/>
</dbReference>
<organism evidence="5 6">
    <name type="scientific">Desulfotruncus arcticus DSM 17038</name>
    <dbReference type="NCBI Taxonomy" id="1121424"/>
    <lineage>
        <taxon>Bacteria</taxon>
        <taxon>Bacillati</taxon>
        <taxon>Bacillota</taxon>
        <taxon>Clostridia</taxon>
        <taxon>Eubacteriales</taxon>
        <taxon>Desulfallaceae</taxon>
        <taxon>Desulfotruncus</taxon>
    </lineage>
</organism>
<keyword evidence="2" id="KW-0238">DNA-binding</keyword>
<dbReference type="InterPro" id="IPR016032">
    <property type="entry name" value="Sig_transdc_resp-reg_C-effctor"/>
</dbReference>
<keyword evidence="6" id="KW-1185">Reference proteome</keyword>
<dbReference type="RefSeq" id="WP_092470542.1">
    <property type="nucleotide sequence ID" value="NZ_FOOX01000005.1"/>
</dbReference>
<dbReference type="SUPFAM" id="SSF46894">
    <property type="entry name" value="C-terminal effector domain of the bipartite response regulators"/>
    <property type="match status" value="1"/>
</dbReference>
<dbReference type="CDD" id="cd06170">
    <property type="entry name" value="LuxR_C_like"/>
    <property type="match status" value="1"/>
</dbReference>
<dbReference type="OrthoDB" id="1806906at2"/>
<dbReference type="PROSITE" id="PS50043">
    <property type="entry name" value="HTH_LUXR_2"/>
    <property type="match status" value="1"/>
</dbReference>
<keyword evidence="3" id="KW-0804">Transcription</keyword>
<proteinExistence type="predicted"/>
<dbReference type="EMBL" id="FOOX01000005">
    <property type="protein sequence ID" value="SFG44792.1"/>
    <property type="molecule type" value="Genomic_DNA"/>
</dbReference>
<dbReference type="Pfam" id="PF00196">
    <property type="entry name" value="GerE"/>
    <property type="match status" value="1"/>
</dbReference>
<dbReference type="PRINTS" id="PR00038">
    <property type="entry name" value="HTHLUXR"/>
</dbReference>
<dbReference type="InterPro" id="IPR036388">
    <property type="entry name" value="WH-like_DNA-bd_sf"/>
</dbReference>
<evidence type="ECO:0000313" key="6">
    <source>
        <dbReference type="Proteomes" id="UP000199337"/>
    </source>
</evidence>
<evidence type="ECO:0000256" key="3">
    <source>
        <dbReference type="ARBA" id="ARBA00023163"/>
    </source>
</evidence>
<evidence type="ECO:0000256" key="1">
    <source>
        <dbReference type="ARBA" id="ARBA00023015"/>
    </source>
</evidence>
<dbReference type="AlphaFoldDB" id="A0A1I2RW68"/>
<dbReference type="InterPro" id="IPR000792">
    <property type="entry name" value="Tscrpt_reg_LuxR_C"/>
</dbReference>
<feature type="domain" description="HTH luxR-type" evidence="4">
    <location>
        <begin position="306"/>
        <end position="370"/>
    </location>
</feature>